<evidence type="ECO:0000313" key="2">
    <source>
        <dbReference type="EMBL" id="KAL2859831.1"/>
    </source>
</evidence>
<dbReference type="InterPro" id="IPR029058">
    <property type="entry name" value="AB_hydrolase_fold"/>
</dbReference>
<dbReference type="PANTHER" id="PTHR42972:SF8">
    <property type="entry name" value="POLYHYDROXYBUTYRATE DEPOLYMERASE"/>
    <property type="match status" value="1"/>
</dbReference>
<keyword evidence="3" id="KW-1185">Reference proteome</keyword>
<gene>
    <name evidence="2" type="ORF">BJX67DRAFT_386596</name>
</gene>
<reference evidence="2 3" key="1">
    <citation type="submission" date="2024-07" db="EMBL/GenBank/DDBJ databases">
        <title>Section-level genome sequencing and comparative genomics of Aspergillus sections Usti and Cavernicolus.</title>
        <authorList>
            <consortium name="Lawrence Berkeley National Laboratory"/>
            <person name="Nybo J.L."/>
            <person name="Vesth T.C."/>
            <person name="Theobald S."/>
            <person name="Frisvad J.C."/>
            <person name="Larsen T.O."/>
            <person name="Kjaerboelling I."/>
            <person name="Rothschild-Mancinelli K."/>
            <person name="Lyhne E.K."/>
            <person name="Kogle M.E."/>
            <person name="Barry K."/>
            <person name="Clum A."/>
            <person name="Na H."/>
            <person name="Ledsgaard L."/>
            <person name="Lin J."/>
            <person name="Lipzen A."/>
            <person name="Kuo A."/>
            <person name="Riley R."/>
            <person name="Mondo S."/>
            <person name="Labutti K."/>
            <person name="Haridas S."/>
            <person name="Pangalinan J."/>
            <person name="Salamov A.A."/>
            <person name="Simmons B.A."/>
            <person name="Magnuson J.K."/>
            <person name="Chen J."/>
            <person name="Drula E."/>
            <person name="Henrissat B."/>
            <person name="Wiebenga A."/>
            <person name="Lubbers R.J."/>
            <person name="Gomes A.C."/>
            <person name="Macurrencykelacurrency M.R."/>
            <person name="Stajich J."/>
            <person name="Grigoriev I.V."/>
            <person name="Mortensen U.H."/>
            <person name="De Vries R.P."/>
            <person name="Baker S.E."/>
            <person name="Andersen M.R."/>
        </authorList>
    </citation>
    <scope>NUCLEOTIDE SEQUENCE [LARGE SCALE GENOMIC DNA]</scope>
    <source>
        <strain evidence="2 3">CBS 449.75</strain>
    </source>
</reference>
<organism evidence="2 3">
    <name type="scientific">Aspergillus lucknowensis</name>
    <dbReference type="NCBI Taxonomy" id="176173"/>
    <lineage>
        <taxon>Eukaryota</taxon>
        <taxon>Fungi</taxon>
        <taxon>Dikarya</taxon>
        <taxon>Ascomycota</taxon>
        <taxon>Pezizomycotina</taxon>
        <taxon>Eurotiomycetes</taxon>
        <taxon>Eurotiomycetidae</taxon>
        <taxon>Eurotiales</taxon>
        <taxon>Aspergillaceae</taxon>
        <taxon>Aspergillus</taxon>
        <taxon>Aspergillus subgen. Nidulantes</taxon>
    </lineage>
</organism>
<feature type="chain" id="PRO_5046894817" evidence="1">
    <location>
        <begin position="19"/>
        <end position="334"/>
    </location>
</feature>
<sequence>MHAYTFLATASLITATSAASLGAFNVDPGSVSVSGFSSGGFMAAQLGVAYSSTFQTGFGVFSGGPYDCARNQYYTNCMYNLNPSITTPTANIKSWSGNQIDTITNLKSRKIYMQAGSADTTVGPNVMAKLNIQLSNFGSASNLTYVSRSGAAHTFPTDFDAQGDNSCTSSSSPYVSNCGYDGAGAVLQWMYGTLNARNTGTLTGEVISFDQTSSYGANGMATTGYLYVPATCKDGSTICRLHVALHGCSQSYGQIGSKFITNTGYNKWADTNNIIMLYPQTTQDNSFHTIWNGGLLSNSNGCWDWLGWYGTNADQKGGAQMTAIVNQVSQIISG</sequence>
<protein>
    <submittedName>
        <fullName evidence="2">Alpha/Beta hydrolase protein</fullName>
    </submittedName>
</protein>
<dbReference type="EMBL" id="JBFXLQ010000106">
    <property type="protein sequence ID" value="KAL2859831.1"/>
    <property type="molecule type" value="Genomic_DNA"/>
</dbReference>
<evidence type="ECO:0000256" key="1">
    <source>
        <dbReference type="SAM" id="SignalP"/>
    </source>
</evidence>
<dbReference type="GO" id="GO:0016787">
    <property type="term" value="F:hydrolase activity"/>
    <property type="evidence" value="ECO:0007669"/>
    <property type="project" value="UniProtKB-KW"/>
</dbReference>
<dbReference type="PANTHER" id="PTHR42972">
    <property type="entry name" value="TOL-PAL SYSTEM PROTEIN TOLB"/>
    <property type="match status" value="1"/>
</dbReference>
<accession>A0ABR4L5K2</accession>
<feature type="signal peptide" evidence="1">
    <location>
        <begin position="1"/>
        <end position="18"/>
    </location>
</feature>
<evidence type="ECO:0000313" key="3">
    <source>
        <dbReference type="Proteomes" id="UP001610432"/>
    </source>
</evidence>
<dbReference type="SUPFAM" id="SSF53474">
    <property type="entry name" value="alpha/beta-Hydrolases"/>
    <property type="match status" value="1"/>
</dbReference>
<name>A0ABR4L5K2_9EURO</name>
<dbReference type="GeneID" id="98149173"/>
<dbReference type="Gene3D" id="3.40.50.1820">
    <property type="entry name" value="alpha/beta hydrolase"/>
    <property type="match status" value="2"/>
</dbReference>
<comment type="caution">
    <text evidence="2">The sequence shown here is derived from an EMBL/GenBank/DDBJ whole genome shotgun (WGS) entry which is preliminary data.</text>
</comment>
<proteinExistence type="predicted"/>
<dbReference type="RefSeq" id="XP_070880387.1">
    <property type="nucleotide sequence ID" value="XM_071034101.1"/>
</dbReference>
<keyword evidence="1" id="KW-0732">Signal</keyword>
<keyword evidence="2" id="KW-0378">Hydrolase</keyword>
<dbReference type="Proteomes" id="UP001610432">
    <property type="component" value="Unassembled WGS sequence"/>
</dbReference>